<name>Q75C74_EREGS</name>
<dbReference type="Pfam" id="PF01239">
    <property type="entry name" value="PPTA"/>
    <property type="match status" value="3"/>
</dbReference>
<dbReference type="PANTHER" id="PTHR11129:SF2">
    <property type="entry name" value="GERANYLGERANYL TRANSFERASE TYPE-2 SUBUNIT ALPHA"/>
    <property type="match status" value="1"/>
</dbReference>
<sequence>MHGVKRRLWTQEALKQKRAQDKQRIKAYRDQTARVLRLRDAGAYSMEALAETTSLLQMNGEFNAVWNYRRDIIAALREQLDGGFWEAELKLTMAHLRESPKVYWIWNHRQWCLQHHAEQGAAVWKRELALVGKMLELDPRNFHGWHYRRVVVRELERRSGASLDSAELSFTTEKINENISNFSAWYQRAQLIPRMIASGKIADTSRFAEEEASYIINAMYTDAEDQSVWMYLKWFAEASCIRDDMPLQDYDCMLTKFRENIMAINQDELEFSGRENIWCLKMLVFLGSIAPTQQESPAQRRHHLERLIELDSMRRNRYIHMLENA</sequence>
<dbReference type="KEGG" id="ago:AGOS_ACR042C"/>
<dbReference type="PROSITE" id="PS51147">
    <property type="entry name" value="PFTA"/>
    <property type="match status" value="4"/>
</dbReference>
<keyword evidence="3 6" id="KW-0808">Transferase</keyword>
<accession>Q75C74</accession>
<comment type="catalytic activity">
    <reaction evidence="5 6">
        <text>geranylgeranyl diphosphate + L-cysteinyl-[protein] = S-geranylgeranyl-L-cysteinyl-[protein] + diphosphate</text>
        <dbReference type="Rhea" id="RHEA:21240"/>
        <dbReference type="Rhea" id="RHEA-COMP:10131"/>
        <dbReference type="Rhea" id="RHEA-COMP:11537"/>
        <dbReference type="ChEBI" id="CHEBI:29950"/>
        <dbReference type="ChEBI" id="CHEBI:33019"/>
        <dbReference type="ChEBI" id="CHEBI:57533"/>
        <dbReference type="ChEBI" id="CHEBI:86021"/>
        <dbReference type="EC" id="2.5.1.60"/>
    </reaction>
</comment>
<evidence type="ECO:0000256" key="3">
    <source>
        <dbReference type="ARBA" id="ARBA00022679"/>
    </source>
</evidence>
<dbReference type="OrthoDB" id="1658at2759"/>
<keyword evidence="4" id="KW-0677">Repeat</keyword>
<dbReference type="Proteomes" id="UP000000591">
    <property type="component" value="Chromosome III"/>
</dbReference>
<comment type="similarity">
    <text evidence="1 6">Belongs to the protein prenyltransferase subunit alpha family.</text>
</comment>
<keyword evidence="8" id="KW-1185">Reference proteome</keyword>
<evidence type="ECO:0000256" key="5">
    <source>
        <dbReference type="ARBA" id="ARBA00047658"/>
    </source>
</evidence>
<dbReference type="Gene3D" id="1.25.40.120">
    <property type="entry name" value="Protein prenylyltransferase"/>
    <property type="match status" value="1"/>
</dbReference>
<dbReference type="GO" id="GO:0005737">
    <property type="term" value="C:cytoplasm"/>
    <property type="evidence" value="ECO:0000318"/>
    <property type="project" value="GO_Central"/>
</dbReference>
<dbReference type="EC" id="2.5.1.60" evidence="6"/>
<proteinExistence type="inferred from homology"/>
<reference evidence="8" key="2">
    <citation type="journal article" date="2013" name="G3 (Bethesda)">
        <title>Genomes of Ashbya fungi isolated from insects reveal four mating-type loci, numerous translocations, lack of transposons, and distinct gene duplications.</title>
        <authorList>
            <person name="Dietrich F.S."/>
            <person name="Voegeli S."/>
            <person name="Kuo S."/>
            <person name="Philippsen P."/>
        </authorList>
    </citation>
    <scope>GENOME REANNOTATION</scope>
    <source>
        <strain evidence="8">ATCC 10895 / CBS 109.51 / FGSC 9923 / NRRL Y-1056</strain>
    </source>
</reference>
<evidence type="ECO:0000256" key="4">
    <source>
        <dbReference type="ARBA" id="ARBA00022737"/>
    </source>
</evidence>
<evidence type="ECO:0000256" key="6">
    <source>
        <dbReference type="RuleBase" id="RU367120"/>
    </source>
</evidence>
<dbReference type="RefSeq" id="NP_983445.1">
    <property type="nucleotide sequence ID" value="NM_208798.1"/>
</dbReference>
<keyword evidence="2 6" id="KW-0637">Prenyltransferase</keyword>
<evidence type="ECO:0000256" key="1">
    <source>
        <dbReference type="ARBA" id="ARBA00006734"/>
    </source>
</evidence>
<dbReference type="InterPro" id="IPR002088">
    <property type="entry name" value="Prenyl_trans_a"/>
</dbReference>
<dbReference type="FunCoup" id="Q75C74">
    <property type="interactions" value="95"/>
</dbReference>
<dbReference type="SUPFAM" id="SSF48439">
    <property type="entry name" value="Protein prenylyltransferase"/>
    <property type="match status" value="1"/>
</dbReference>
<organism evidence="7 8">
    <name type="scientific">Eremothecium gossypii (strain ATCC 10895 / CBS 109.51 / FGSC 9923 / NRRL Y-1056)</name>
    <name type="common">Yeast</name>
    <name type="synonym">Ashbya gossypii</name>
    <dbReference type="NCBI Taxonomy" id="284811"/>
    <lineage>
        <taxon>Eukaryota</taxon>
        <taxon>Fungi</taxon>
        <taxon>Dikarya</taxon>
        <taxon>Ascomycota</taxon>
        <taxon>Saccharomycotina</taxon>
        <taxon>Saccharomycetes</taxon>
        <taxon>Saccharomycetales</taxon>
        <taxon>Saccharomycetaceae</taxon>
        <taxon>Eremothecium</taxon>
    </lineage>
</organism>
<dbReference type="GO" id="GO:0006888">
    <property type="term" value="P:endoplasmic reticulum to Golgi vesicle-mediated transport"/>
    <property type="evidence" value="ECO:0000318"/>
    <property type="project" value="GO_Central"/>
</dbReference>
<reference evidence="7 8" key="1">
    <citation type="journal article" date="2004" name="Science">
        <title>The Ashbya gossypii genome as a tool for mapping the ancient Saccharomyces cerevisiae genome.</title>
        <authorList>
            <person name="Dietrich F.S."/>
            <person name="Voegeli S."/>
            <person name="Brachat S."/>
            <person name="Lerch A."/>
            <person name="Gates K."/>
            <person name="Steiner S."/>
            <person name="Mohr C."/>
            <person name="Pohlmann R."/>
            <person name="Luedi P."/>
            <person name="Choi S."/>
            <person name="Wing R.A."/>
            <person name="Flavier A."/>
            <person name="Gaffney T.D."/>
            <person name="Philippsen P."/>
        </authorList>
    </citation>
    <scope>NUCLEOTIDE SEQUENCE [LARGE SCALE GENOMIC DNA]</scope>
    <source>
        <strain evidence="8">ATCC 10895 / CBS 109.51 / FGSC 9923 / NRRL Y-1056</strain>
    </source>
</reference>
<dbReference type="InParanoid" id="Q75C74"/>
<dbReference type="GeneID" id="4619570"/>
<dbReference type="GO" id="GO:0005777">
    <property type="term" value="C:peroxisome"/>
    <property type="evidence" value="ECO:0007669"/>
    <property type="project" value="EnsemblFungi"/>
</dbReference>
<dbReference type="AlphaFoldDB" id="Q75C74"/>
<dbReference type="GO" id="GO:0004663">
    <property type="term" value="F:Rab geranylgeranyltransferase activity"/>
    <property type="evidence" value="ECO:0007669"/>
    <property type="project" value="UniProtKB-UniRule"/>
</dbReference>
<evidence type="ECO:0000256" key="2">
    <source>
        <dbReference type="ARBA" id="ARBA00022602"/>
    </source>
</evidence>
<comment type="function">
    <text evidence="6">Catalyzes the transfer of a geranyl-geranyl moiety from geranyl-geranyl pyrophosphate to cysteines occuring in specific C-terminal amino acid sequences.</text>
</comment>
<protein>
    <recommendedName>
        <fullName evidence="6">Geranylgeranyl transferase type-2 subunit alpha</fullName>
        <ecNumber evidence="6">2.5.1.60</ecNumber>
    </recommendedName>
    <alternativeName>
        <fullName evidence="6">Geranylgeranyl transferase type II subunit alpha</fullName>
    </alternativeName>
</protein>
<dbReference type="GO" id="GO:0005968">
    <property type="term" value="C:Rab-protein geranylgeranyltransferase complex"/>
    <property type="evidence" value="ECO:0000318"/>
    <property type="project" value="GO_Central"/>
</dbReference>
<dbReference type="PANTHER" id="PTHR11129">
    <property type="entry name" value="PROTEIN FARNESYLTRANSFERASE ALPHA SUBUNIT/RAB GERANYLGERANYL TRANSFERASE ALPHA SUBUNIT"/>
    <property type="match status" value="1"/>
</dbReference>
<dbReference type="GO" id="GO:0097354">
    <property type="term" value="P:prenylation"/>
    <property type="evidence" value="ECO:0007669"/>
    <property type="project" value="UniProtKB-UniRule"/>
</dbReference>
<evidence type="ECO:0000313" key="8">
    <source>
        <dbReference type="Proteomes" id="UP000000591"/>
    </source>
</evidence>
<evidence type="ECO:0000313" key="7">
    <source>
        <dbReference type="EMBL" id="AAS51269.1"/>
    </source>
</evidence>
<gene>
    <name evidence="7" type="ORF">AGOS_ACR042C</name>
</gene>
<dbReference type="eggNOG" id="KOG0529">
    <property type="taxonomic scope" value="Eukaryota"/>
</dbReference>
<dbReference type="EMBL" id="AE016816">
    <property type="protein sequence ID" value="AAS51269.1"/>
    <property type="molecule type" value="Genomic_DNA"/>
</dbReference>
<dbReference type="GO" id="GO:0006612">
    <property type="term" value="P:protein targeting to membrane"/>
    <property type="evidence" value="ECO:0007669"/>
    <property type="project" value="EnsemblFungi"/>
</dbReference>
<dbReference type="OMA" id="TNAMFTD"/>
<dbReference type="STRING" id="284811.Q75C74"/>
<dbReference type="HOGENOM" id="CLU_031996_3_1_1"/>